<gene>
    <name evidence="2" type="ORF">M5I08_21390</name>
</gene>
<keyword evidence="3" id="KW-1185">Reference proteome</keyword>
<protein>
    <submittedName>
        <fullName evidence="2">Uncharacterized protein</fullName>
    </submittedName>
</protein>
<evidence type="ECO:0000313" key="3">
    <source>
        <dbReference type="Proteomes" id="UP001056610"/>
    </source>
</evidence>
<dbReference type="RefSeq" id="WP_219070485.1">
    <property type="nucleotide sequence ID" value="NZ_CAJUXY010000092.1"/>
</dbReference>
<reference evidence="2" key="1">
    <citation type="submission" date="2022-05" db="EMBL/GenBank/DDBJ databases">
        <title>A methanotrophic Mycobacterium dominates a cave microbial ecosystem.</title>
        <authorList>
            <person name="Van Spanning R.J.M."/>
            <person name="Guan Q."/>
            <person name="Melkonian C."/>
            <person name="Gallant J."/>
            <person name="Polerecky L."/>
            <person name="Flot J.-F."/>
            <person name="Brandt B.W."/>
            <person name="Braster M."/>
            <person name="Iturbe Espinoza P."/>
            <person name="Aerts J."/>
            <person name="Meima-Franke M."/>
            <person name="Piersma S.R."/>
            <person name="Bunduc C."/>
            <person name="Ummels R."/>
            <person name="Pain A."/>
            <person name="Fleming E.J."/>
            <person name="van der Wel N."/>
            <person name="Gherman V.D."/>
            <person name="Sarbu S.M."/>
            <person name="Bodelier P.L.E."/>
            <person name="Bitter W."/>
        </authorList>
    </citation>
    <scope>NUCLEOTIDE SEQUENCE</scope>
    <source>
        <strain evidence="2">Sulfur Cave</strain>
    </source>
</reference>
<evidence type="ECO:0000313" key="2">
    <source>
        <dbReference type="EMBL" id="UQX10574.1"/>
    </source>
</evidence>
<organism evidence="2 3">
    <name type="scientific">Candidatus Mycobacterium methanotrophicum</name>
    <dbReference type="NCBI Taxonomy" id="2943498"/>
    <lineage>
        <taxon>Bacteria</taxon>
        <taxon>Bacillati</taxon>
        <taxon>Actinomycetota</taxon>
        <taxon>Actinomycetes</taxon>
        <taxon>Mycobacteriales</taxon>
        <taxon>Mycobacteriaceae</taxon>
        <taxon>Mycobacterium</taxon>
    </lineage>
</organism>
<evidence type="ECO:0000256" key="1">
    <source>
        <dbReference type="SAM" id="MobiDB-lite"/>
    </source>
</evidence>
<feature type="region of interest" description="Disordered" evidence="1">
    <location>
        <begin position="416"/>
        <end position="435"/>
    </location>
</feature>
<dbReference type="EMBL" id="CP097320">
    <property type="protein sequence ID" value="UQX10574.1"/>
    <property type="molecule type" value="Genomic_DNA"/>
</dbReference>
<proteinExistence type="predicted"/>
<dbReference type="Proteomes" id="UP001056610">
    <property type="component" value="Chromosome"/>
</dbReference>
<name>A0ABY4QI81_9MYCO</name>
<sequence>MERDLESGVAFADYNELVDRCVELLGDERARRELAERGYQTFSARSQADIVHHALADLEGVTHETAAGDDPGSHVHLEGKDHTADQQLRDRQLFRHKFAPDRDLWLAKVECNPEDARSYARRVEMGGCDEEVYWAMYRLAESMAELGEPWPDVEDAYLKAWEFRPTRAEPLYVIAFRCRVEKRYRLGYLFAQRAAEMPFPEEDLFVLGYFAEVYAWRATDELATCASWIGQHAEAFELCRRLVARPDLPEGDRQRIAANRDFSVPAMIEAAARYPDALVQSLAGGPGEAEVTVSLIAGPDRQTTEQALNSFLTCCLDVSRVGRFLVLDTGLSAPDRALLQQRYGFLEFADCGTGHRPAAQLAQLRPRIDGRFWLHLGEGWRFFAPENLITRLTACSTPNPRCFRWASTSPMRSNCPAPAPPSRRCAGHPTPAATC</sequence>
<accession>A0ABY4QI81</accession>